<protein>
    <recommendedName>
        <fullName evidence="3">Nucleotide-diphospho-sugar transferase domain-containing protein</fullName>
    </recommendedName>
</protein>
<comment type="caution">
    <text evidence="1">The sequence shown here is derived from an EMBL/GenBank/DDBJ whole genome shotgun (WGS) entry which is preliminary data.</text>
</comment>
<evidence type="ECO:0000313" key="2">
    <source>
        <dbReference type="Proteomes" id="UP000789595"/>
    </source>
</evidence>
<dbReference type="Proteomes" id="UP000789595">
    <property type="component" value="Unassembled WGS sequence"/>
</dbReference>
<dbReference type="PANTHER" id="PTHR11183">
    <property type="entry name" value="GLYCOGENIN SUBFAMILY MEMBER"/>
    <property type="match status" value="1"/>
</dbReference>
<sequence length="361" mass="40105">MASARRVKAMLYGIAAISSISSAQRIEHPGTGATSPNAYFVMVGPLEPQRAYHPWLVSAVSMANTLKDHGSTSDFVLLLATKRDGRPRETVDLLEEEEATLLKTGCRWRYAQPPGKKHLAGYHMGHYKLLAWQHVEYATIQLLDADLLPVNNLDPLFSLTKALNTEVVACPGKVAPLNAGWVLIRPSLTTFEGLLKTLDIMRRTNRDAPYGHAMKTPWRAATGAAGGSDWRFFDVFGNQGHMYDYFRFEAKSLSVITQSTQNGTRVFSYKDEERILDELPSVLDAAFPCPFPVRGKRAPSGLAYHHFTGSRKPWRPFTPSNAKYRAWYAAASRRGADLGILEGLFPSVPRDVLRDAATRAL</sequence>
<evidence type="ECO:0008006" key="3">
    <source>
        <dbReference type="Google" id="ProtNLM"/>
    </source>
</evidence>
<reference evidence="1" key="1">
    <citation type="submission" date="2021-11" db="EMBL/GenBank/DDBJ databases">
        <authorList>
            <consortium name="Genoscope - CEA"/>
            <person name="William W."/>
        </authorList>
    </citation>
    <scope>NUCLEOTIDE SEQUENCE</scope>
</reference>
<proteinExistence type="predicted"/>
<dbReference type="EMBL" id="CAKKNE010000005">
    <property type="protein sequence ID" value="CAH0378211.1"/>
    <property type="molecule type" value="Genomic_DNA"/>
</dbReference>
<name>A0A8J2WRU5_9STRA</name>
<dbReference type="Gene3D" id="3.90.550.10">
    <property type="entry name" value="Spore Coat Polysaccharide Biosynthesis Protein SpsA, Chain A"/>
    <property type="match status" value="1"/>
</dbReference>
<gene>
    <name evidence="1" type="ORF">PECAL_5P27310</name>
</gene>
<dbReference type="SUPFAM" id="SSF53448">
    <property type="entry name" value="Nucleotide-diphospho-sugar transferases"/>
    <property type="match status" value="1"/>
</dbReference>
<evidence type="ECO:0000313" key="1">
    <source>
        <dbReference type="EMBL" id="CAH0378211.1"/>
    </source>
</evidence>
<dbReference type="InterPro" id="IPR050587">
    <property type="entry name" value="GNT1/Glycosyltrans_8"/>
</dbReference>
<keyword evidence="2" id="KW-1185">Reference proteome</keyword>
<dbReference type="InterPro" id="IPR029044">
    <property type="entry name" value="Nucleotide-diphossugar_trans"/>
</dbReference>
<organism evidence="1 2">
    <name type="scientific">Pelagomonas calceolata</name>
    <dbReference type="NCBI Taxonomy" id="35677"/>
    <lineage>
        <taxon>Eukaryota</taxon>
        <taxon>Sar</taxon>
        <taxon>Stramenopiles</taxon>
        <taxon>Ochrophyta</taxon>
        <taxon>Pelagophyceae</taxon>
        <taxon>Pelagomonadales</taxon>
        <taxon>Pelagomonadaceae</taxon>
        <taxon>Pelagomonas</taxon>
    </lineage>
</organism>
<dbReference type="AlphaFoldDB" id="A0A8J2WRU5"/>
<accession>A0A8J2WRU5</accession>
<dbReference type="OrthoDB" id="202844at2759"/>